<dbReference type="STRING" id="1754192.A0A1Y1XL48"/>
<reference evidence="5 6" key="1">
    <citation type="submission" date="2016-08" db="EMBL/GenBank/DDBJ databases">
        <title>A Parts List for Fungal Cellulosomes Revealed by Comparative Genomics.</title>
        <authorList>
            <consortium name="DOE Joint Genome Institute"/>
            <person name="Haitjema C.H."/>
            <person name="Gilmore S.P."/>
            <person name="Henske J.K."/>
            <person name="Solomon K.V."/>
            <person name="De Groot R."/>
            <person name="Kuo A."/>
            <person name="Mondo S.J."/>
            <person name="Salamov A.A."/>
            <person name="Labutti K."/>
            <person name="Zhao Z."/>
            <person name="Chiniquy J."/>
            <person name="Barry K."/>
            <person name="Brewer H.M."/>
            <person name="Purvine S.O."/>
            <person name="Wright A.T."/>
            <person name="Boxma B."/>
            <person name="Van Alen T."/>
            <person name="Hackstein J.H."/>
            <person name="Baker S.E."/>
            <person name="Grigoriev I.V."/>
            <person name="O'Malley M.A."/>
        </authorList>
    </citation>
    <scope>NUCLEOTIDE SEQUENCE [LARGE SCALE GENOMIC DNA]</scope>
    <source>
        <strain evidence="5 6">S4</strain>
    </source>
</reference>
<protein>
    <recommendedName>
        <fullName evidence="7">RlpA-like protein double-psi beta-barrel domain-containing protein</fullName>
    </recommendedName>
</protein>
<dbReference type="EMBL" id="MCFG01000024">
    <property type="protein sequence ID" value="ORX86196.1"/>
    <property type="molecule type" value="Genomic_DNA"/>
</dbReference>
<dbReference type="PANTHER" id="PTHR31836:SF21">
    <property type="entry name" value="EXPANSIN-LIKE PROTEIN 7"/>
    <property type="match status" value="1"/>
</dbReference>
<feature type="region of interest" description="Disordered" evidence="2">
    <location>
        <begin position="329"/>
        <end position="360"/>
    </location>
</feature>
<evidence type="ECO:0000256" key="2">
    <source>
        <dbReference type="SAM" id="MobiDB-lite"/>
    </source>
</evidence>
<evidence type="ECO:0000256" key="1">
    <source>
        <dbReference type="ARBA" id="ARBA00022729"/>
    </source>
</evidence>
<dbReference type="Proteomes" id="UP000193944">
    <property type="component" value="Unassembled WGS sequence"/>
</dbReference>
<keyword evidence="1 4" id="KW-0732">Signal</keyword>
<accession>A0A1Y1XL48</accession>
<evidence type="ECO:0000313" key="6">
    <source>
        <dbReference type="Proteomes" id="UP000193944"/>
    </source>
</evidence>
<reference evidence="5 6" key="2">
    <citation type="submission" date="2016-08" db="EMBL/GenBank/DDBJ databases">
        <title>Pervasive Adenine N6-methylation of Active Genes in Fungi.</title>
        <authorList>
            <consortium name="DOE Joint Genome Institute"/>
            <person name="Mondo S.J."/>
            <person name="Dannebaum R.O."/>
            <person name="Kuo R.C."/>
            <person name="Labutti K."/>
            <person name="Haridas S."/>
            <person name="Kuo A."/>
            <person name="Salamov A."/>
            <person name="Ahrendt S.R."/>
            <person name="Lipzen A."/>
            <person name="Sullivan W."/>
            <person name="Andreopoulos W.B."/>
            <person name="Clum A."/>
            <person name="Lindquist E."/>
            <person name="Daum C."/>
            <person name="Ramamoorthy G.K."/>
            <person name="Gryganskyi A."/>
            <person name="Culley D."/>
            <person name="Magnuson J.K."/>
            <person name="James T.Y."/>
            <person name="O'Malley M.A."/>
            <person name="Stajich J.E."/>
            <person name="Spatafora J.W."/>
            <person name="Visel A."/>
            <person name="Grigoriev I.V."/>
        </authorList>
    </citation>
    <scope>NUCLEOTIDE SEQUENCE [LARGE SCALE GENOMIC DNA]</scope>
    <source>
        <strain evidence="5 6">S4</strain>
    </source>
</reference>
<proteinExistence type="predicted"/>
<sequence length="405" mass="45160">MKMKNLISLFFCSLLFSVINCAVLEKRGVGKINDFDPYPEVKKDVEKNIANYKYNFYQIFKDGPIFTGEGTAYGNETSNGNCSFPKDEYYSDMMYAALNSKQYDDSFGCGLCAVVVSTNAPYKPIRVRVIDKCPECKHGDLDFSDIAYKALTNKEPGRKKITWALIPCDIDIAGYPALVKPGSDVRFQFKHGSTNSWTEIKVYNSRYPIAKVAVKIGDKFVDLTRSSYNYWYRKGQPGLGAGPFDFRVELADGSIVNASGVEFKPQKNDEDSIFSVGKKQTVTGSTGKIGYIKRLIKTIFQAIIIIVVVIVIATLVVLVYNKFHNKGNNDFQNDSSGKGKRKITVINKTPPPLPPRNSEKNADIVDYYTSSNTSYPESLSITAMAPPPSLKMVPTVKTNNDRLII</sequence>
<dbReference type="NCBIfam" id="NF041144">
    <property type="entry name" value="expansin_EXLX1"/>
    <property type="match status" value="1"/>
</dbReference>
<dbReference type="InterPro" id="IPR036908">
    <property type="entry name" value="RlpA-like_sf"/>
</dbReference>
<evidence type="ECO:0000256" key="3">
    <source>
        <dbReference type="SAM" id="Phobius"/>
    </source>
</evidence>
<dbReference type="InterPro" id="IPR049818">
    <property type="entry name" value="Expansin_EXLX1-like"/>
</dbReference>
<dbReference type="Gene3D" id="2.60.40.760">
    <property type="entry name" value="Expansin, cellulose-binding-like domain"/>
    <property type="match status" value="1"/>
</dbReference>
<evidence type="ECO:0008006" key="7">
    <source>
        <dbReference type="Google" id="ProtNLM"/>
    </source>
</evidence>
<evidence type="ECO:0000313" key="5">
    <source>
        <dbReference type="EMBL" id="ORX86196.1"/>
    </source>
</evidence>
<gene>
    <name evidence="5" type="ORF">BCR32DRAFT_216420</name>
</gene>
<dbReference type="AlphaFoldDB" id="A0A1Y1XL48"/>
<keyword evidence="3" id="KW-0812">Transmembrane</keyword>
<dbReference type="Gene3D" id="2.40.40.10">
    <property type="entry name" value="RlpA-like domain"/>
    <property type="match status" value="1"/>
</dbReference>
<keyword evidence="3" id="KW-0472">Membrane</keyword>
<feature type="chain" id="PRO_5012553443" description="RlpA-like protein double-psi beta-barrel domain-containing protein" evidence="4">
    <location>
        <begin position="22"/>
        <end position="405"/>
    </location>
</feature>
<feature type="signal peptide" evidence="4">
    <location>
        <begin position="1"/>
        <end position="21"/>
    </location>
</feature>
<dbReference type="SUPFAM" id="SSF49590">
    <property type="entry name" value="PHL pollen allergen"/>
    <property type="match status" value="1"/>
</dbReference>
<dbReference type="InterPro" id="IPR036749">
    <property type="entry name" value="Expansin_CBD_sf"/>
</dbReference>
<dbReference type="SUPFAM" id="SSF50685">
    <property type="entry name" value="Barwin-like endoglucanases"/>
    <property type="match status" value="1"/>
</dbReference>
<dbReference type="PANTHER" id="PTHR31836">
    <property type="match status" value="1"/>
</dbReference>
<dbReference type="CDD" id="cd22272">
    <property type="entry name" value="DPBB_EXLX1-like"/>
    <property type="match status" value="1"/>
</dbReference>
<evidence type="ECO:0000256" key="4">
    <source>
        <dbReference type="SAM" id="SignalP"/>
    </source>
</evidence>
<dbReference type="OrthoDB" id="406505at2759"/>
<keyword evidence="3" id="KW-1133">Transmembrane helix</keyword>
<comment type="caution">
    <text evidence="5">The sequence shown here is derived from an EMBL/GenBank/DDBJ whole genome shotgun (WGS) entry which is preliminary data.</text>
</comment>
<organism evidence="5 6">
    <name type="scientific">Anaeromyces robustus</name>
    <dbReference type="NCBI Taxonomy" id="1754192"/>
    <lineage>
        <taxon>Eukaryota</taxon>
        <taxon>Fungi</taxon>
        <taxon>Fungi incertae sedis</taxon>
        <taxon>Chytridiomycota</taxon>
        <taxon>Chytridiomycota incertae sedis</taxon>
        <taxon>Neocallimastigomycetes</taxon>
        <taxon>Neocallimastigales</taxon>
        <taxon>Neocallimastigaceae</taxon>
        <taxon>Anaeromyces</taxon>
    </lineage>
</organism>
<name>A0A1Y1XL48_9FUNG</name>
<keyword evidence="6" id="KW-1185">Reference proteome</keyword>
<dbReference type="InterPro" id="IPR051477">
    <property type="entry name" value="Expansin_CellWall"/>
</dbReference>
<feature type="transmembrane region" description="Helical" evidence="3">
    <location>
        <begin position="299"/>
        <end position="320"/>
    </location>
</feature>